<name>A0A8C8U0C4_PERMB</name>
<keyword evidence="4 11" id="KW-1133">Transmembrane helix</keyword>
<evidence type="ECO:0000256" key="8">
    <source>
        <dbReference type="ARBA" id="ARBA00039469"/>
    </source>
</evidence>
<dbReference type="InterPro" id="IPR009801">
    <property type="entry name" value="TMEM126"/>
</dbReference>
<evidence type="ECO:0000313" key="13">
    <source>
        <dbReference type="Proteomes" id="UP000694547"/>
    </source>
</evidence>
<evidence type="ECO:0000256" key="6">
    <source>
        <dbReference type="ARBA" id="ARBA00023136"/>
    </source>
</evidence>
<keyword evidence="13" id="KW-1185">Reference proteome</keyword>
<protein>
    <recommendedName>
        <fullName evidence="8">Transmembrane protein 126A</fullName>
    </recommendedName>
</protein>
<dbReference type="Ensembl" id="ENSPEMT00000026578.2">
    <property type="protein sequence ID" value="ENSPEMP00000022214.2"/>
    <property type="gene ID" value="ENSPEMG00000019643.2"/>
</dbReference>
<evidence type="ECO:0000256" key="10">
    <source>
        <dbReference type="ARBA" id="ARBA00045919"/>
    </source>
</evidence>
<evidence type="ECO:0000256" key="4">
    <source>
        <dbReference type="ARBA" id="ARBA00022989"/>
    </source>
</evidence>
<evidence type="ECO:0000256" key="9">
    <source>
        <dbReference type="ARBA" id="ARBA00044764"/>
    </source>
</evidence>
<dbReference type="PANTHER" id="PTHR16296">
    <property type="entry name" value="UNCHARACTERIZED HYPOTHALAMUS PROTEIN HT007"/>
    <property type="match status" value="1"/>
</dbReference>
<keyword evidence="2 11" id="KW-0812">Transmembrane</keyword>
<evidence type="ECO:0000256" key="7">
    <source>
        <dbReference type="ARBA" id="ARBA00038018"/>
    </source>
</evidence>
<dbReference type="AlphaFoldDB" id="A0A8C8U0C4"/>
<feature type="transmembrane region" description="Helical" evidence="11">
    <location>
        <begin position="67"/>
        <end position="87"/>
    </location>
</feature>
<keyword evidence="5" id="KW-0496">Mitochondrion</keyword>
<dbReference type="Proteomes" id="UP000694547">
    <property type="component" value="Chromosome 1"/>
</dbReference>
<feature type="transmembrane region" description="Helical" evidence="11">
    <location>
        <begin position="107"/>
        <end position="132"/>
    </location>
</feature>
<comment type="similarity">
    <text evidence="7">Belongs to the TMEM126 family.</text>
</comment>
<dbReference type="PANTHER" id="PTHR16296:SF4">
    <property type="entry name" value="TRANSMEMBRANE PROTEIN 126A"/>
    <property type="match status" value="1"/>
</dbReference>
<comment type="function">
    <text evidence="10">Protein required for the cotranslational protein quality control in the inner membrane of the mitochondria. Associates with newly synthesized polypeptides and may act as a chaperone that cooperates with OXA1L for the insertion of newly synthesized mitochondrial proteins into the inner membrane. Required for the assembly of the ND4 module of mitochondrial complex I.</text>
</comment>
<comment type="subcellular location">
    <subcellularLocation>
        <location evidence="1">Mitochondrion inner membrane</location>
        <topology evidence="1">Multi-pass membrane protein</topology>
    </subcellularLocation>
</comment>
<evidence type="ECO:0000256" key="5">
    <source>
        <dbReference type="ARBA" id="ARBA00023128"/>
    </source>
</evidence>
<evidence type="ECO:0000256" key="1">
    <source>
        <dbReference type="ARBA" id="ARBA00004448"/>
    </source>
</evidence>
<reference evidence="12" key="3">
    <citation type="submission" date="2025-09" db="UniProtKB">
        <authorList>
            <consortium name="Ensembl"/>
        </authorList>
    </citation>
    <scope>IDENTIFICATION</scope>
</reference>
<organism evidence="12 13">
    <name type="scientific">Peromyscus maniculatus bairdii</name>
    <name type="common">Prairie deer mouse</name>
    <dbReference type="NCBI Taxonomy" id="230844"/>
    <lineage>
        <taxon>Eukaryota</taxon>
        <taxon>Metazoa</taxon>
        <taxon>Chordata</taxon>
        <taxon>Craniata</taxon>
        <taxon>Vertebrata</taxon>
        <taxon>Euteleostomi</taxon>
        <taxon>Mammalia</taxon>
        <taxon>Eutheria</taxon>
        <taxon>Euarchontoglires</taxon>
        <taxon>Glires</taxon>
        <taxon>Rodentia</taxon>
        <taxon>Myomorpha</taxon>
        <taxon>Muroidea</taxon>
        <taxon>Cricetidae</taxon>
        <taxon>Neotominae</taxon>
        <taxon>Peromyscus</taxon>
    </lineage>
</organism>
<dbReference type="GO" id="GO:0032981">
    <property type="term" value="P:mitochondrial respiratory chain complex I assembly"/>
    <property type="evidence" value="ECO:0007669"/>
    <property type="project" value="TreeGrafter"/>
</dbReference>
<sequence>MENRTQSTIKEDSIFDIISRKIKQLPEPERNLLEHGSVFVGLNAGFGGLIANSLYRRILHVTQARLVSSLPMAMMPFLTATTTYGGFVSLPLSRGDLNCEACAMSRGALVSFVMGGVYPILFALAVNGGLAARFKSSFLPSKENFFYYWITVSKPVCRKMVFPILLQSVFAAYLASRQYKLLIKALQSPEPLH</sequence>
<dbReference type="GeneTree" id="ENSGT00520000055616"/>
<evidence type="ECO:0000256" key="3">
    <source>
        <dbReference type="ARBA" id="ARBA00022792"/>
    </source>
</evidence>
<keyword evidence="3" id="KW-0999">Mitochondrion inner membrane</keyword>
<dbReference type="GO" id="GO:0005743">
    <property type="term" value="C:mitochondrial inner membrane"/>
    <property type="evidence" value="ECO:0007669"/>
    <property type="project" value="UniProtKB-SubCell"/>
</dbReference>
<evidence type="ECO:0000256" key="2">
    <source>
        <dbReference type="ARBA" id="ARBA00022692"/>
    </source>
</evidence>
<dbReference type="Pfam" id="PF07114">
    <property type="entry name" value="TMEM126"/>
    <property type="match status" value="1"/>
</dbReference>
<accession>A0A8C8U0C4</accession>
<reference evidence="12" key="2">
    <citation type="submission" date="2025-08" db="UniProtKB">
        <authorList>
            <consortium name="Ensembl"/>
        </authorList>
    </citation>
    <scope>IDENTIFICATION</scope>
</reference>
<reference evidence="12 13" key="1">
    <citation type="submission" date="2018-10" db="EMBL/GenBank/DDBJ databases">
        <title>Improved assembly of the deer mouse Peromyscus maniculatus genome.</title>
        <authorList>
            <person name="Lassance J.-M."/>
            <person name="Hoekstra H.E."/>
        </authorList>
    </citation>
    <scope>NUCLEOTIDE SEQUENCE [LARGE SCALE GENOMIC DNA]</scope>
</reference>
<keyword evidence="6 11" id="KW-0472">Membrane</keyword>
<comment type="subunit">
    <text evidence="9">Interacts with OXA1L; promoting cotranslational quality control in mitochondria.</text>
</comment>
<evidence type="ECO:0000313" key="12">
    <source>
        <dbReference type="Ensembl" id="ENSPEMP00000022214.2"/>
    </source>
</evidence>
<evidence type="ECO:0000256" key="11">
    <source>
        <dbReference type="SAM" id="Phobius"/>
    </source>
</evidence>
<proteinExistence type="inferred from homology"/>